<dbReference type="PROSITE" id="PS50089">
    <property type="entry name" value="ZF_RING_2"/>
    <property type="match status" value="1"/>
</dbReference>
<feature type="region of interest" description="Disordered" evidence="14">
    <location>
        <begin position="219"/>
        <end position="269"/>
    </location>
</feature>
<dbReference type="Pfam" id="PF23113">
    <property type="entry name" value="MARCHF6_C"/>
    <property type="match status" value="1"/>
</dbReference>
<comment type="catalytic activity">
    <reaction evidence="1">
        <text>S-ubiquitinyl-[E2 ubiquitin-conjugating enzyme]-L-cysteine + [acceptor protein]-L-lysine = [E2 ubiquitin-conjugating enzyme]-L-cysteine + N(6)-ubiquitinyl-[acceptor protein]-L-lysine.</text>
        <dbReference type="EC" id="2.3.2.27"/>
    </reaction>
</comment>
<feature type="transmembrane region" description="Helical" evidence="15">
    <location>
        <begin position="1084"/>
        <end position="1109"/>
    </location>
</feature>
<proteinExistence type="predicted"/>
<dbReference type="Proteomes" id="UP000663699">
    <property type="component" value="Chromosome 8"/>
</dbReference>
<evidence type="ECO:0000256" key="10">
    <source>
        <dbReference type="ARBA" id="ARBA00022833"/>
    </source>
</evidence>
<feature type="transmembrane region" description="Helical" evidence="15">
    <location>
        <begin position="1216"/>
        <end position="1234"/>
    </location>
</feature>
<feature type="compositionally biased region" description="Basic and acidic residues" evidence="14">
    <location>
        <begin position="241"/>
        <end position="263"/>
    </location>
</feature>
<gene>
    <name evidence="19" type="ORF">MERGE_000090</name>
</gene>
<dbReference type="SMART" id="SM00744">
    <property type="entry name" value="RINGv"/>
    <property type="match status" value="1"/>
</dbReference>
<evidence type="ECO:0000256" key="3">
    <source>
        <dbReference type="ARBA" id="ARBA00004906"/>
    </source>
</evidence>
<evidence type="ECO:0000256" key="12">
    <source>
        <dbReference type="ARBA" id="ARBA00023136"/>
    </source>
</evidence>
<reference evidence="19" key="1">
    <citation type="submission" date="2020-06" db="EMBL/GenBank/DDBJ databases">
        <title>Genomes of multiple members of Pneumocystis genus reveal paths to human pathogen Pneumocystis jirovecii.</title>
        <authorList>
            <person name="Cisse O.H."/>
            <person name="Ma L."/>
            <person name="Dekker J."/>
            <person name="Khil P."/>
            <person name="Jo J."/>
            <person name="Brenchley J."/>
            <person name="Blair R."/>
            <person name="Pahar B."/>
            <person name="Chabe M."/>
            <person name="Van Rompay K.A."/>
            <person name="Keesler R."/>
            <person name="Sukura A."/>
            <person name="Hirsch V."/>
            <person name="Kutty G."/>
            <person name="Liu Y."/>
            <person name="Peng L."/>
            <person name="Chen J."/>
            <person name="Song J."/>
            <person name="Weissenbacher-Lang C."/>
            <person name="Xu J."/>
            <person name="Upham N.S."/>
            <person name="Stajich J.E."/>
            <person name="Cuomo C.A."/>
            <person name="Cushion M.T."/>
            <person name="Kovacs J.A."/>
        </authorList>
    </citation>
    <scope>NUCLEOTIDE SEQUENCE</scope>
    <source>
        <strain evidence="19">2A</strain>
    </source>
</reference>
<dbReference type="EC" id="2.3.2.27" evidence="4"/>
<dbReference type="OrthoDB" id="1108038at2759"/>
<organism evidence="19 20">
    <name type="scientific">Pneumocystis wakefieldiae</name>
    <dbReference type="NCBI Taxonomy" id="38082"/>
    <lineage>
        <taxon>Eukaryota</taxon>
        <taxon>Fungi</taxon>
        <taxon>Dikarya</taxon>
        <taxon>Ascomycota</taxon>
        <taxon>Taphrinomycotina</taxon>
        <taxon>Pneumocystomycetes</taxon>
        <taxon>Pneumocystaceae</taxon>
        <taxon>Pneumocystis</taxon>
    </lineage>
</organism>
<dbReference type="PROSITE" id="PS51292">
    <property type="entry name" value="ZF_RING_CH"/>
    <property type="match status" value="1"/>
</dbReference>
<evidence type="ECO:0000256" key="4">
    <source>
        <dbReference type="ARBA" id="ARBA00012483"/>
    </source>
</evidence>
<dbReference type="AlphaFoldDB" id="A0A899G0S5"/>
<evidence type="ECO:0000256" key="13">
    <source>
        <dbReference type="PROSITE-ProRule" id="PRU00175"/>
    </source>
</evidence>
<dbReference type="CDD" id="cd16702">
    <property type="entry name" value="RING_CH-C4HC3_MARCH6"/>
    <property type="match status" value="1"/>
</dbReference>
<dbReference type="GO" id="GO:0008270">
    <property type="term" value="F:zinc ion binding"/>
    <property type="evidence" value="ECO:0007669"/>
    <property type="project" value="UniProtKB-KW"/>
</dbReference>
<evidence type="ECO:0000256" key="6">
    <source>
        <dbReference type="ARBA" id="ARBA00022692"/>
    </source>
</evidence>
<dbReference type="GO" id="GO:0036503">
    <property type="term" value="P:ERAD pathway"/>
    <property type="evidence" value="ECO:0007669"/>
    <property type="project" value="TreeGrafter"/>
</dbReference>
<evidence type="ECO:0000259" key="18">
    <source>
        <dbReference type="PROSITE" id="PS51292"/>
    </source>
</evidence>
<dbReference type="InterPro" id="IPR013083">
    <property type="entry name" value="Znf_RING/FYVE/PHD"/>
</dbReference>
<keyword evidence="5" id="KW-0808">Transferase</keyword>
<evidence type="ECO:0000256" key="9">
    <source>
        <dbReference type="ARBA" id="ARBA00022786"/>
    </source>
</evidence>
<feature type="transmembrane region" description="Helical" evidence="15">
    <location>
        <begin position="637"/>
        <end position="655"/>
    </location>
</feature>
<dbReference type="Pfam" id="PF12906">
    <property type="entry name" value="RINGv"/>
    <property type="match status" value="1"/>
</dbReference>
<evidence type="ECO:0000256" key="14">
    <source>
        <dbReference type="SAM" id="MobiDB-lite"/>
    </source>
</evidence>
<keyword evidence="10" id="KW-0862">Zinc</keyword>
<dbReference type="GO" id="GO:0005789">
    <property type="term" value="C:endoplasmic reticulum membrane"/>
    <property type="evidence" value="ECO:0007669"/>
    <property type="project" value="TreeGrafter"/>
</dbReference>
<feature type="transmembrane region" description="Helical" evidence="15">
    <location>
        <begin position="1026"/>
        <end position="1048"/>
    </location>
</feature>
<keyword evidence="8 13" id="KW-0863">Zinc-finger</keyword>
<feature type="region of interest" description="Disordered" evidence="14">
    <location>
        <begin position="385"/>
        <end position="405"/>
    </location>
</feature>
<feature type="transmembrane region" description="Helical" evidence="15">
    <location>
        <begin position="1129"/>
        <end position="1146"/>
    </location>
</feature>
<feature type="signal peptide" evidence="16">
    <location>
        <begin position="1"/>
        <end position="24"/>
    </location>
</feature>
<feature type="transmembrane region" description="Helical" evidence="15">
    <location>
        <begin position="486"/>
        <end position="507"/>
    </location>
</feature>
<evidence type="ECO:0000256" key="7">
    <source>
        <dbReference type="ARBA" id="ARBA00022723"/>
    </source>
</evidence>
<dbReference type="EMBL" id="CP054539">
    <property type="protein sequence ID" value="QSL65812.1"/>
    <property type="molecule type" value="Genomic_DNA"/>
</dbReference>
<evidence type="ECO:0000256" key="2">
    <source>
        <dbReference type="ARBA" id="ARBA00004141"/>
    </source>
</evidence>
<dbReference type="InterPro" id="IPR001841">
    <property type="entry name" value="Znf_RING"/>
</dbReference>
<dbReference type="Gene3D" id="3.30.40.10">
    <property type="entry name" value="Zinc/RING finger domain, C3HC4 (zinc finger)"/>
    <property type="match status" value="1"/>
</dbReference>
<keyword evidence="16" id="KW-0732">Signal</keyword>
<comment type="subcellular location">
    <subcellularLocation>
        <location evidence="2">Membrane</location>
        <topology evidence="2">Multi-pass membrane protein</topology>
    </subcellularLocation>
</comment>
<feature type="region of interest" description="Disordered" evidence="14">
    <location>
        <begin position="426"/>
        <end position="455"/>
    </location>
</feature>
<dbReference type="GO" id="GO:0061630">
    <property type="term" value="F:ubiquitin protein ligase activity"/>
    <property type="evidence" value="ECO:0007669"/>
    <property type="project" value="UniProtKB-EC"/>
</dbReference>
<dbReference type="PANTHER" id="PTHR13145">
    <property type="entry name" value="SSM4 PROTEIN"/>
    <property type="match status" value="1"/>
</dbReference>
<feature type="compositionally biased region" description="Basic and acidic residues" evidence="14">
    <location>
        <begin position="431"/>
        <end position="446"/>
    </location>
</feature>
<evidence type="ECO:0000256" key="16">
    <source>
        <dbReference type="SAM" id="SignalP"/>
    </source>
</evidence>
<feature type="transmembrane region" description="Helical" evidence="15">
    <location>
        <begin position="1174"/>
        <end position="1196"/>
    </location>
</feature>
<keyword evidence="20" id="KW-1185">Reference proteome</keyword>
<keyword evidence="9" id="KW-0833">Ubl conjugation pathway</keyword>
<sequence length="1257" mass="145527">MLKKRLGIFCYFLGTLLLCRVCCGENSEEEPLFYPCKCSGTIKYVHDNCLIKWLQHSRRRDCELCRTPFRFTKCSMYDPNMPKSIPAAVFLVRLLRRLRGLTLKWLRTGLALFLWLGWLPWTTQCVWTFSLRLGDSLVGRSLLDEASPAAQTTWLQYTFRRTGFSLKNLFEYKTIHKIMMDVFEGQLITGIIVIIFIIILLCREWVLVINLNEDYSFESSSFDSNSHNDPSRTQRTINRRTSHESLQRRADGGRRLLENRQEDENNMDINDSEEGLAELAHSMKTLLHSNKRWEMDENPSFNENGISPSRGYDGGMQQPGLGSSDFEMNDHMNPYEEALAEAGPSINKLQYDDDDHERNRTSFEKKAMLPEAEDIDANHESESYEMNGSMERNPMDHSSSQSDAHEGIRNTIVQSLTTRVRSLWGSNEENTENREHIANDEAREENFENENDDTPDELAEIDGIIELSGIRGPISGLFQNCTVTSILIAIFLGLLILIPYVLGKSLVLITVRIPHYLILFSESTVQKVFLTIVDAIVFFIFQVINGFIIIGRILFNIVIFDIFNKESYMKIFKSHTFIKSIANNALTRIMERVSSIYLSGSSSSLEKEVIFYIYGMKISIPPRVITLGTKNTVFDRTISIIIGYCILISIGALYLKKYSNIKKNSRQGMIQRVINDTLHQASLIIKFIVIVGLEVIVFPIYCGVLIDLLLLDLFENANINTRLAFANSNPFTSYFLHWFIGTAYMFQFALFVKMCRDIVRPGVLFFIHDPNDAQFHPIKEILERPIKVQLRKIFTSGIIYSCLICSCFSSVIYSVRYFLPDLFPLRLSLNKFLFDIPFDILALHILIPLTLKIIKPAVITKVLWLWWLKTISAKLRLTSFMFNGRHPQEEGVYVRKTLMAKLFIKKPDIHNGSEQLLKDLDVAFVRNGSFLRVPFKDNISLQRESMFIPVTEDNVRLDKKQDNESKNSPNFTVVYVPPSFIKRIIVFLFLVWVFAFFLGVMLTIPPLIVGRHIFAFLFSTYEFHDFYTYIFGCYFLGVFIALSIFLYTHRNLLKNTLKIFSEKLRSPKIVVQYLNTFILRLLKIGYMIFAFEIFLPFLFGLVMDYYIIIPFNTYFLSENDPVIYIFHDWALGILYTLIIANLIMLNRESSLARSMMQIVRNGYLDPDIVLSTKLFVFPIGLIMLMALLLPLCLGYFISMLLYRSHDYDTISRIYRYSYPLTLAGILVILILKILDSSKIEYFINIDSTYLELYYPGF</sequence>
<dbReference type="PANTHER" id="PTHR13145:SF0">
    <property type="entry name" value="E3 UBIQUITIN-PROTEIN LIGASE MARCHF6"/>
    <property type="match status" value="1"/>
</dbReference>
<dbReference type="InterPro" id="IPR011016">
    <property type="entry name" value="Znf_RING-CH"/>
</dbReference>
<feature type="transmembrane region" description="Helical" evidence="15">
    <location>
        <begin position="528"/>
        <end position="555"/>
    </location>
</feature>
<comment type="pathway">
    <text evidence="3">Protein modification; protein ubiquitination.</text>
</comment>
<protein>
    <recommendedName>
        <fullName evidence="4">RING-type E3 ubiquitin transferase</fullName>
        <ecNumber evidence="4">2.3.2.27</ecNumber>
    </recommendedName>
</protein>
<evidence type="ECO:0000256" key="8">
    <source>
        <dbReference type="ARBA" id="ARBA00022771"/>
    </source>
</evidence>
<keyword evidence="11 15" id="KW-1133">Transmembrane helix</keyword>
<name>A0A899G0S5_9ASCO</name>
<feature type="transmembrane region" description="Helical" evidence="15">
    <location>
        <begin position="731"/>
        <end position="752"/>
    </location>
</feature>
<evidence type="ECO:0000256" key="5">
    <source>
        <dbReference type="ARBA" id="ARBA00022679"/>
    </source>
</evidence>
<feature type="transmembrane region" description="Helical" evidence="15">
    <location>
        <begin position="793"/>
        <end position="812"/>
    </location>
</feature>
<feature type="transmembrane region" description="Helical" evidence="15">
    <location>
        <begin position="687"/>
        <end position="711"/>
    </location>
</feature>
<feature type="domain" description="RING-type" evidence="17">
    <location>
        <begin position="19"/>
        <end position="66"/>
    </location>
</feature>
<feature type="transmembrane region" description="Helical" evidence="15">
    <location>
        <begin position="187"/>
        <end position="206"/>
    </location>
</feature>
<evidence type="ECO:0000259" key="17">
    <source>
        <dbReference type="PROSITE" id="PS50089"/>
    </source>
</evidence>
<dbReference type="SUPFAM" id="SSF57850">
    <property type="entry name" value="RING/U-box"/>
    <property type="match status" value="1"/>
</dbReference>
<dbReference type="InterPro" id="IPR056521">
    <property type="entry name" value="MARCHF6-like_C"/>
</dbReference>
<feature type="chain" id="PRO_5034448506" description="RING-type E3 ubiquitin transferase" evidence="16">
    <location>
        <begin position="25"/>
        <end position="1257"/>
    </location>
</feature>
<keyword evidence="7" id="KW-0479">Metal-binding</keyword>
<keyword evidence="6 15" id="KW-0812">Transmembrane</keyword>
<evidence type="ECO:0000256" key="11">
    <source>
        <dbReference type="ARBA" id="ARBA00022989"/>
    </source>
</evidence>
<feature type="region of interest" description="Disordered" evidence="14">
    <location>
        <begin position="292"/>
        <end position="324"/>
    </location>
</feature>
<evidence type="ECO:0000313" key="19">
    <source>
        <dbReference type="EMBL" id="QSL65812.1"/>
    </source>
</evidence>
<evidence type="ECO:0000313" key="20">
    <source>
        <dbReference type="Proteomes" id="UP000663699"/>
    </source>
</evidence>
<keyword evidence="12 15" id="KW-0472">Membrane</keyword>
<feature type="compositionally biased region" description="Polar residues" evidence="14">
    <location>
        <begin position="227"/>
        <end position="236"/>
    </location>
</feature>
<evidence type="ECO:0000256" key="1">
    <source>
        <dbReference type="ARBA" id="ARBA00000900"/>
    </source>
</evidence>
<feature type="transmembrane region" description="Helical" evidence="15">
    <location>
        <begin position="984"/>
        <end position="1006"/>
    </location>
</feature>
<evidence type="ECO:0000256" key="15">
    <source>
        <dbReference type="SAM" id="Phobius"/>
    </source>
</evidence>
<feature type="domain" description="RING-CH-type" evidence="18">
    <location>
        <begin position="11"/>
        <end position="72"/>
    </location>
</feature>
<accession>A0A899G0S5</accession>